<sequence length="261" mass="28289">MAAGVTIGQAAAFAGITIKTVRHYHKLGLVEEPARDSSGYRRYGSAELLRLVQVKTLAGAGVPLADIGPLLDCDAALFAAALADVEQHLTARIAALAAQRDMLNRLTSGDRTLLPDRAVAMLEAMPALGFTPEDVRTARESFVLAKALVPESFEDYLADIEHALRNPRFVELTKRSAEVIGWAPDDPRVVELATDMAEHYLAHPDHLRIVTGLQAHTETATRYRLIAHHGEERDSAAARLASLVEARLRAGGIDIPRPDRG</sequence>
<evidence type="ECO:0000313" key="2">
    <source>
        <dbReference type="EMBL" id="KAB8194295.1"/>
    </source>
</evidence>
<proteinExistence type="predicted"/>
<dbReference type="CDD" id="cd00592">
    <property type="entry name" value="HTH_MerR-like"/>
    <property type="match status" value="1"/>
</dbReference>
<accession>A0A5C4WID7</accession>
<dbReference type="RefSeq" id="WP_139631909.1">
    <property type="nucleotide sequence ID" value="NZ_VDLX02000006.1"/>
</dbReference>
<protein>
    <submittedName>
        <fullName evidence="2">MerR family DNA-binding transcriptional regulator</fullName>
    </submittedName>
</protein>
<dbReference type="GO" id="GO:0003700">
    <property type="term" value="F:DNA-binding transcription factor activity"/>
    <property type="evidence" value="ECO:0007669"/>
    <property type="project" value="InterPro"/>
</dbReference>
<evidence type="ECO:0000313" key="3">
    <source>
        <dbReference type="Proteomes" id="UP000312512"/>
    </source>
</evidence>
<dbReference type="Proteomes" id="UP000312512">
    <property type="component" value="Unassembled WGS sequence"/>
</dbReference>
<dbReference type="InterPro" id="IPR000551">
    <property type="entry name" value="MerR-type_HTH_dom"/>
</dbReference>
<dbReference type="PANTHER" id="PTHR30204:SF93">
    <property type="entry name" value="HTH MERR-TYPE DOMAIN-CONTAINING PROTEIN"/>
    <property type="match status" value="1"/>
</dbReference>
<dbReference type="Pfam" id="PF00376">
    <property type="entry name" value="MerR"/>
    <property type="match status" value="1"/>
</dbReference>
<dbReference type="PRINTS" id="PR00040">
    <property type="entry name" value="HTHMERR"/>
</dbReference>
<dbReference type="InterPro" id="IPR009061">
    <property type="entry name" value="DNA-bd_dom_put_sf"/>
</dbReference>
<name>A0A5C4WID7_9ACTN</name>
<dbReference type="PANTHER" id="PTHR30204">
    <property type="entry name" value="REDOX-CYCLING DRUG-SENSING TRANSCRIPTIONAL ACTIVATOR SOXR"/>
    <property type="match status" value="1"/>
</dbReference>
<dbReference type="PROSITE" id="PS50937">
    <property type="entry name" value="HTH_MERR_2"/>
    <property type="match status" value="1"/>
</dbReference>
<gene>
    <name evidence="2" type="ORF">FH608_019285</name>
</gene>
<keyword evidence="1 2" id="KW-0238">DNA-binding</keyword>
<dbReference type="InterPro" id="IPR047057">
    <property type="entry name" value="MerR_fam"/>
</dbReference>
<dbReference type="AlphaFoldDB" id="A0A5C4WID7"/>
<dbReference type="SUPFAM" id="SSF46955">
    <property type="entry name" value="Putative DNA-binding domain"/>
    <property type="match status" value="1"/>
</dbReference>
<dbReference type="EMBL" id="VDLX02000006">
    <property type="protein sequence ID" value="KAB8194295.1"/>
    <property type="molecule type" value="Genomic_DNA"/>
</dbReference>
<keyword evidence="3" id="KW-1185">Reference proteome</keyword>
<dbReference type="SMART" id="SM00422">
    <property type="entry name" value="HTH_MERR"/>
    <property type="match status" value="1"/>
</dbReference>
<reference evidence="2 3" key="1">
    <citation type="submission" date="2019-10" db="EMBL/GenBank/DDBJ databases">
        <title>Nonomuraea sp. nov., isolated from Phyllanthus amarus.</title>
        <authorList>
            <person name="Klykleung N."/>
            <person name="Tanasupawat S."/>
        </authorList>
    </citation>
    <scope>NUCLEOTIDE SEQUENCE [LARGE SCALE GENOMIC DNA]</scope>
    <source>
        <strain evidence="2 3">PA1-10</strain>
    </source>
</reference>
<evidence type="ECO:0000256" key="1">
    <source>
        <dbReference type="ARBA" id="ARBA00023125"/>
    </source>
</evidence>
<comment type="caution">
    <text evidence="2">The sequence shown here is derived from an EMBL/GenBank/DDBJ whole genome shotgun (WGS) entry which is preliminary data.</text>
</comment>
<dbReference type="Gene3D" id="1.10.1660.10">
    <property type="match status" value="1"/>
</dbReference>
<organism evidence="2 3">
    <name type="scientific">Nonomuraea phyllanthi</name>
    <dbReference type="NCBI Taxonomy" id="2219224"/>
    <lineage>
        <taxon>Bacteria</taxon>
        <taxon>Bacillati</taxon>
        <taxon>Actinomycetota</taxon>
        <taxon>Actinomycetes</taxon>
        <taxon>Streptosporangiales</taxon>
        <taxon>Streptosporangiaceae</taxon>
        <taxon>Nonomuraea</taxon>
    </lineage>
</organism>
<dbReference type="GO" id="GO:0003677">
    <property type="term" value="F:DNA binding"/>
    <property type="evidence" value="ECO:0007669"/>
    <property type="project" value="UniProtKB-KW"/>
</dbReference>
<dbReference type="OrthoDB" id="4569196at2"/>